<dbReference type="InterPro" id="IPR016039">
    <property type="entry name" value="Thiolase-like"/>
</dbReference>
<evidence type="ECO:0000259" key="4">
    <source>
        <dbReference type="Pfam" id="PF08545"/>
    </source>
</evidence>
<feature type="domain" description="Beta-ketoacyl-[acyl-carrier-protein] synthase III N-terminal" evidence="4">
    <location>
        <begin position="114"/>
        <end position="192"/>
    </location>
</feature>
<reference evidence="5 6" key="1">
    <citation type="submission" date="2019-11" db="EMBL/GenBank/DDBJ databases">
        <title>Acidiferrimicrobium australis gen. nov., sp. nov., an acidophilic and obligately heterotrophic, member of the Actinobacteria that catalyses dissimilatory oxido- reduction of iron isolated from metal-rich acidic water in Chile.</title>
        <authorList>
            <person name="Gonzalez D."/>
            <person name="Huber K."/>
            <person name="Hedrich S."/>
            <person name="Rojas-Villalobos C."/>
            <person name="Quatrini R."/>
            <person name="Dinamarca M.A."/>
            <person name="Schwarz A."/>
            <person name="Canales C."/>
            <person name="Nancucheo I."/>
        </authorList>
    </citation>
    <scope>NUCLEOTIDE SEQUENCE [LARGE SCALE GENOMIC DNA]</scope>
    <source>
        <strain evidence="5 6">USS-CCA1</strain>
    </source>
</reference>
<gene>
    <name evidence="5" type="ORF">GHK86_11470</name>
</gene>
<dbReference type="InterPro" id="IPR013751">
    <property type="entry name" value="ACP_syn_III_N"/>
</dbReference>
<dbReference type="InterPro" id="IPR013747">
    <property type="entry name" value="ACP_syn_III_C"/>
</dbReference>
<dbReference type="Pfam" id="PF08545">
    <property type="entry name" value="ACP_syn_III"/>
    <property type="match status" value="1"/>
</dbReference>
<dbReference type="Gene3D" id="3.40.47.10">
    <property type="match status" value="1"/>
</dbReference>
<comment type="caution">
    <text evidence="5">The sequence shown here is derived from an EMBL/GenBank/DDBJ whole genome shotgun (WGS) entry which is preliminary data.</text>
</comment>
<keyword evidence="6" id="KW-1185">Reference proteome</keyword>
<evidence type="ECO:0000256" key="2">
    <source>
        <dbReference type="ARBA" id="ARBA00023315"/>
    </source>
</evidence>
<dbReference type="EMBL" id="WJHE01000563">
    <property type="protein sequence ID" value="MST33333.1"/>
    <property type="molecule type" value="Genomic_DNA"/>
</dbReference>
<dbReference type="CDD" id="cd00830">
    <property type="entry name" value="KAS_III"/>
    <property type="match status" value="1"/>
</dbReference>
<dbReference type="Proteomes" id="UP000437736">
    <property type="component" value="Unassembled WGS sequence"/>
</dbReference>
<evidence type="ECO:0000256" key="1">
    <source>
        <dbReference type="ARBA" id="ARBA00022679"/>
    </source>
</evidence>
<accession>A0ABW9QUG0</accession>
<keyword evidence="2 5" id="KW-0012">Acyltransferase</keyword>
<evidence type="ECO:0000259" key="3">
    <source>
        <dbReference type="Pfam" id="PF08541"/>
    </source>
</evidence>
<evidence type="ECO:0000313" key="6">
    <source>
        <dbReference type="Proteomes" id="UP000437736"/>
    </source>
</evidence>
<organism evidence="5 6">
    <name type="scientific">Acidiferrimicrobium australe</name>
    <dbReference type="NCBI Taxonomy" id="2664430"/>
    <lineage>
        <taxon>Bacteria</taxon>
        <taxon>Bacillati</taxon>
        <taxon>Actinomycetota</taxon>
        <taxon>Acidimicrobiia</taxon>
        <taxon>Acidimicrobiales</taxon>
        <taxon>Acidimicrobiaceae</taxon>
        <taxon>Acidiferrimicrobium</taxon>
    </lineage>
</organism>
<evidence type="ECO:0000313" key="5">
    <source>
        <dbReference type="EMBL" id="MST33333.1"/>
    </source>
</evidence>
<name>A0ABW9QUG0_9ACTN</name>
<sequence length="330" mass="33339">MAADPASGAGAALVGAGYAVPAAVVGNDTIAARLGVEEAWVSRRTGTRVRHVVGPGERLEDLAAEAAARALKAAGIDAGSVDAVLVGTTTADEMSPHTAPLVAADIGAQGAAGIDVSAACVGFLSCLATGTAMIESGRARTVVVVGADVLSRYLDLDDPQSAMLFGDGAGAVVLSAVDGPTHVGPVVLRSDGQSRELIRLARDEQRIRMDGPAVYRRAVTMMTEVTTELLGRAGLAPGEVDLFVYHQANSRILRAVGAHLGLDGSRVVDLVGRFANTSSASLPIALAVSVEEGRLRAGDRVLLAAFGAGLVWGGTVVTWGRDGGTGADGA</sequence>
<proteinExistence type="predicted"/>
<dbReference type="NCBIfam" id="NF006829">
    <property type="entry name" value="PRK09352.1"/>
    <property type="match status" value="1"/>
</dbReference>
<protein>
    <submittedName>
        <fullName evidence="5">Beta-ketoacyl-ACP synthase 3</fullName>
        <ecNumber evidence="5">2.3.1.180</ecNumber>
    </submittedName>
</protein>
<dbReference type="PANTHER" id="PTHR34069">
    <property type="entry name" value="3-OXOACYL-[ACYL-CARRIER-PROTEIN] SYNTHASE 3"/>
    <property type="match status" value="1"/>
</dbReference>
<feature type="domain" description="Beta-ketoacyl-[acyl-carrier-protein] synthase III C-terminal" evidence="3">
    <location>
        <begin position="231"/>
        <end position="319"/>
    </location>
</feature>
<dbReference type="SUPFAM" id="SSF53901">
    <property type="entry name" value="Thiolase-like"/>
    <property type="match status" value="1"/>
</dbReference>
<dbReference type="EC" id="2.3.1.180" evidence="5"/>
<dbReference type="GO" id="GO:0033818">
    <property type="term" value="F:beta-ketoacyl-acyl-carrier-protein synthase III activity"/>
    <property type="evidence" value="ECO:0007669"/>
    <property type="project" value="UniProtKB-EC"/>
</dbReference>
<keyword evidence="1 5" id="KW-0808">Transferase</keyword>
<dbReference type="Pfam" id="PF08541">
    <property type="entry name" value="ACP_syn_III_C"/>
    <property type="match status" value="1"/>
</dbReference>
<dbReference type="PANTHER" id="PTHR34069:SF2">
    <property type="entry name" value="BETA-KETOACYL-[ACYL-CARRIER-PROTEIN] SYNTHASE III"/>
    <property type="match status" value="1"/>
</dbReference>